<dbReference type="PANTHER" id="PTHR47685">
    <property type="entry name" value="MAGNESIUM TRANSPORT PROTEIN CORA"/>
    <property type="match status" value="1"/>
</dbReference>
<dbReference type="GO" id="GO:0015099">
    <property type="term" value="F:nickel cation transmembrane transporter activity"/>
    <property type="evidence" value="ECO:0007669"/>
    <property type="project" value="TreeGrafter"/>
</dbReference>
<evidence type="ECO:0000313" key="2">
    <source>
        <dbReference type="Proteomes" id="UP000800094"/>
    </source>
</evidence>
<dbReference type="PANTHER" id="PTHR47685:SF1">
    <property type="entry name" value="MAGNESIUM TRANSPORT PROTEIN CORA"/>
    <property type="match status" value="1"/>
</dbReference>
<reference evidence="1" key="1">
    <citation type="journal article" date="2020" name="Stud. Mycol.">
        <title>101 Dothideomycetes genomes: a test case for predicting lifestyles and emergence of pathogens.</title>
        <authorList>
            <person name="Haridas S."/>
            <person name="Albert R."/>
            <person name="Binder M."/>
            <person name="Bloem J."/>
            <person name="Labutti K."/>
            <person name="Salamov A."/>
            <person name="Andreopoulos B."/>
            <person name="Baker S."/>
            <person name="Barry K."/>
            <person name="Bills G."/>
            <person name="Bluhm B."/>
            <person name="Cannon C."/>
            <person name="Castanera R."/>
            <person name="Culley D."/>
            <person name="Daum C."/>
            <person name="Ezra D."/>
            <person name="Gonzalez J."/>
            <person name="Henrissat B."/>
            <person name="Kuo A."/>
            <person name="Liang C."/>
            <person name="Lipzen A."/>
            <person name="Lutzoni F."/>
            <person name="Magnuson J."/>
            <person name="Mondo S."/>
            <person name="Nolan M."/>
            <person name="Ohm R."/>
            <person name="Pangilinan J."/>
            <person name="Park H.-J."/>
            <person name="Ramirez L."/>
            <person name="Alfaro M."/>
            <person name="Sun H."/>
            <person name="Tritt A."/>
            <person name="Yoshinaga Y."/>
            <person name="Zwiers L.-H."/>
            <person name="Turgeon B."/>
            <person name="Goodwin S."/>
            <person name="Spatafora J."/>
            <person name="Crous P."/>
            <person name="Grigoriev I."/>
        </authorList>
    </citation>
    <scope>NUCLEOTIDE SEQUENCE</scope>
    <source>
        <strain evidence="1">CBS 122368</strain>
    </source>
</reference>
<organism evidence="1 2">
    <name type="scientific">Trematosphaeria pertusa</name>
    <dbReference type="NCBI Taxonomy" id="390896"/>
    <lineage>
        <taxon>Eukaryota</taxon>
        <taxon>Fungi</taxon>
        <taxon>Dikarya</taxon>
        <taxon>Ascomycota</taxon>
        <taxon>Pezizomycotina</taxon>
        <taxon>Dothideomycetes</taxon>
        <taxon>Pleosporomycetidae</taxon>
        <taxon>Pleosporales</taxon>
        <taxon>Massarineae</taxon>
        <taxon>Trematosphaeriaceae</taxon>
        <taxon>Trematosphaeria</taxon>
    </lineage>
</organism>
<proteinExistence type="predicted"/>
<dbReference type="Proteomes" id="UP000800094">
    <property type="component" value="Unassembled WGS sequence"/>
</dbReference>
<gene>
    <name evidence="1" type="ORF">BU26DRAFT_210738</name>
</gene>
<keyword evidence="2" id="KW-1185">Reference proteome</keyword>
<name>A0A6A6IRA8_9PLEO</name>
<dbReference type="GO" id="GO:0015087">
    <property type="term" value="F:cobalt ion transmembrane transporter activity"/>
    <property type="evidence" value="ECO:0007669"/>
    <property type="project" value="TreeGrafter"/>
</dbReference>
<accession>A0A6A6IRA8</accession>
<dbReference type="GeneID" id="54573972"/>
<dbReference type="AlphaFoldDB" id="A0A6A6IRA8"/>
<dbReference type="OrthoDB" id="341259at2759"/>
<dbReference type="EMBL" id="ML987191">
    <property type="protein sequence ID" value="KAF2252849.1"/>
    <property type="molecule type" value="Genomic_DNA"/>
</dbReference>
<protein>
    <submittedName>
        <fullName evidence="1">Uncharacterized protein</fullName>
    </submittedName>
</protein>
<evidence type="ECO:0000313" key="1">
    <source>
        <dbReference type="EMBL" id="KAF2252849.1"/>
    </source>
</evidence>
<sequence>MSHNFLSVPRATYRPNRDRIPSYFKLTTQTHNRRDSERDARTYGEEDFPLETLAPPQALEPSPTMTFDDEISALIIHFHNMQSQATTGESRYRIVHRRPSVKTLLDFGPKHCMSNLRTRSGTTVSTEKPDIRWIHLPANKMSWVEKLMERIYSPDFSVVSTSQKPALLLSPEYWINRQVESAGPTTRHMRPFYAPVVVAGQDEKPTTNHVLFMPYVHWDTAHKLERRNKCIDIAVEGKPVTARPSLDILSLYSEVSVEEHESKRINQKNSQADDPSTVLTRYELETRRYRRLFTVDELILLAYLNVLSSIHPRRTLDHSRYPTLEGDDINTRDRDQVVFRHTKSMGLKPRLMMVDQLWMWIIDDKTVVTAFPRRWKDASEPAFD</sequence>
<dbReference type="RefSeq" id="XP_033687853.1">
    <property type="nucleotide sequence ID" value="XM_033820642.1"/>
</dbReference>
<dbReference type="InterPro" id="IPR050829">
    <property type="entry name" value="CorA_MIT"/>
</dbReference>
<dbReference type="GO" id="GO:0015095">
    <property type="term" value="F:magnesium ion transmembrane transporter activity"/>
    <property type="evidence" value="ECO:0007669"/>
    <property type="project" value="TreeGrafter"/>
</dbReference>